<evidence type="ECO:0000313" key="3">
    <source>
        <dbReference type="Proteomes" id="UP000196074"/>
    </source>
</evidence>
<dbReference type="AlphaFoldDB" id="A0A1Y4QZD5"/>
<sequence>MKILIPSAKELNLAIKDQSFQALSPKTKEIVATFSELSLAEIQKAYKIKEDMAAKVQAQWQALQKQNAQTYPAYLLLDGLMYRQFNKESYTQEESQYIHDFLAITSALHGVIPADTPIAPYRLDFQTKGKIQGQSLRKFWQASFDQAVKNEEIILSLLSSEFEEVFSKDLQQNFYQCVFMEEKEGKRKIHSTISKKARGKMVKELISHQIQSIDDIRKLTFDGFSLQKDESTDKRLVFVKKV</sequence>
<protein>
    <recommendedName>
        <fullName evidence="1">UPF0246 protein B5E88_05395</fullName>
    </recommendedName>
</protein>
<dbReference type="Proteomes" id="UP000196074">
    <property type="component" value="Unassembled WGS sequence"/>
</dbReference>
<dbReference type="Pfam" id="PF03883">
    <property type="entry name" value="H2O2_YaaD"/>
    <property type="match status" value="1"/>
</dbReference>
<dbReference type="RefSeq" id="WP_060470250.1">
    <property type="nucleotide sequence ID" value="NZ_CP010060.1"/>
</dbReference>
<dbReference type="PANTHER" id="PTHR30283">
    <property type="entry name" value="PEROXIDE STRESS RESPONSE PROTEIN YAAA"/>
    <property type="match status" value="1"/>
</dbReference>
<reference evidence="3" key="1">
    <citation type="submission" date="2017-04" db="EMBL/GenBank/DDBJ databases">
        <title>Function of individual gut microbiota members based on whole genome sequencing of pure cultures obtained from chicken caecum.</title>
        <authorList>
            <person name="Medvecky M."/>
            <person name="Cejkova D."/>
            <person name="Polansky O."/>
            <person name="Karasova D."/>
            <person name="Kubasova T."/>
            <person name="Cizek A."/>
            <person name="Rychlik I."/>
        </authorList>
    </citation>
    <scope>NUCLEOTIDE SEQUENCE [LARGE SCALE GENOMIC DNA]</scope>
    <source>
        <strain evidence="3">An144</strain>
    </source>
</reference>
<proteinExistence type="inferred from homology"/>
<name>A0A1Y4QZD5_9ENTE</name>
<dbReference type="PANTHER" id="PTHR30283:SF4">
    <property type="entry name" value="PEROXIDE STRESS RESISTANCE PROTEIN YAAA"/>
    <property type="match status" value="1"/>
</dbReference>
<dbReference type="GO" id="GO:0033194">
    <property type="term" value="P:response to hydroperoxide"/>
    <property type="evidence" value="ECO:0007669"/>
    <property type="project" value="TreeGrafter"/>
</dbReference>
<dbReference type="GO" id="GO:0005829">
    <property type="term" value="C:cytosol"/>
    <property type="evidence" value="ECO:0007669"/>
    <property type="project" value="TreeGrafter"/>
</dbReference>
<comment type="caution">
    <text evidence="2">The sequence shown here is derived from an EMBL/GenBank/DDBJ whole genome shotgun (WGS) entry which is preliminary data.</text>
</comment>
<evidence type="ECO:0000256" key="1">
    <source>
        <dbReference type="HAMAP-Rule" id="MF_00652"/>
    </source>
</evidence>
<evidence type="ECO:0000313" key="2">
    <source>
        <dbReference type="EMBL" id="OUQ10639.1"/>
    </source>
</evidence>
<dbReference type="NCBIfam" id="NF002543">
    <property type="entry name" value="PRK02101.1-4"/>
    <property type="match status" value="1"/>
</dbReference>
<gene>
    <name evidence="2" type="ORF">B5E88_05395</name>
</gene>
<accession>A0A1Y4QZD5</accession>
<comment type="similarity">
    <text evidence="1">Belongs to the UPF0246 family.</text>
</comment>
<dbReference type="InterPro" id="IPR005583">
    <property type="entry name" value="YaaA"/>
</dbReference>
<organism evidence="2 3">
    <name type="scientific">Enterococcus cecorum</name>
    <dbReference type="NCBI Taxonomy" id="44008"/>
    <lineage>
        <taxon>Bacteria</taxon>
        <taxon>Bacillati</taxon>
        <taxon>Bacillota</taxon>
        <taxon>Bacilli</taxon>
        <taxon>Lactobacillales</taxon>
        <taxon>Enterococcaceae</taxon>
        <taxon>Enterococcus</taxon>
    </lineage>
</organism>
<dbReference type="EMBL" id="NFLC01000008">
    <property type="protein sequence ID" value="OUQ10639.1"/>
    <property type="molecule type" value="Genomic_DNA"/>
</dbReference>
<dbReference type="HAMAP" id="MF_00652">
    <property type="entry name" value="UPF0246"/>
    <property type="match status" value="1"/>
</dbReference>